<dbReference type="PANTHER" id="PTHR35550">
    <property type="match status" value="1"/>
</dbReference>
<dbReference type="InterPro" id="IPR021467">
    <property type="entry name" value="DUF3119"/>
</dbReference>
<keyword evidence="2" id="KW-1185">Reference proteome</keyword>
<name>U5QIH3_GLOK1</name>
<dbReference type="RefSeq" id="WP_023172540.1">
    <property type="nucleotide sequence ID" value="NC_022600.1"/>
</dbReference>
<dbReference type="PANTHER" id="PTHR35550:SF2">
    <property type="entry name" value="OS05G0401200 PROTEIN"/>
    <property type="match status" value="1"/>
</dbReference>
<dbReference type="STRING" id="1183438.GKIL_1209"/>
<evidence type="ECO:0000313" key="1">
    <source>
        <dbReference type="EMBL" id="AGY57455.1"/>
    </source>
</evidence>
<proteinExistence type="predicted"/>
<dbReference type="KEGG" id="glj:GKIL_1209"/>
<dbReference type="Proteomes" id="UP000017396">
    <property type="component" value="Chromosome"/>
</dbReference>
<organism evidence="1 2">
    <name type="scientific">Gloeobacter kilaueensis (strain ATCC BAA-2537 / CCAP 1431/1 / ULC 316 / JS1)</name>
    <dbReference type="NCBI Taxonomy" id="1183438"/>
    <lineage>
        <taxon>Bacteria</taxon>
        <taxon>Bacillati</taxon>
        <taxon>Cyanobacteriota</taxon>
        <taxon>Cyanophyceae</taxon>
        <taxon>Gloeobacterales</taxon>
        <taxon>Gloeobacteraceae</taxon>
        <taxon>Gloeobacter</taxon>
    </lineage>
</organism>
<protein>
    <recommendedName>
        <fullName evidence="3">Glycerol dehydrogenase</fullName>
    </recommendedName>
</protein>
<dbReference type="Pfam" id="PF11317">
    <property type="entry name" value="DUF3119"/>
    <property type="match status" value="1"/>
</dbReference>
<gene>
    <name evidence="1" type="ORF">GKIL_1209</name>
</gene>
<dbReference type="AlphaFoldDB" id="U5QIH3"/>
<dbReference type="eggNOG" id="ENOG50318U5">
    <property type="taxonomic scope" value="Bacteria"/>
</dbReference>
<dbReference type="HOGENOM" id="CLU_108245_1_0_3"/>
<evidence type="ECO:0008006" key="3">
    <source>
        <dbReference type="Google" id="ProtNLM"/>
    </source>
</evidence>
<evidence type="ECO:0000313" key="2">
    <source>
        <dbReference type="Proteomes" id="UP000017396"/>
    </source>
</evidence>
<accession>U5QIH3</accession>
<dbReference type="EMBL" id="CP003587">
    <property type="protein sequence ID" value="AGY57455.1"/>
    <property type="molecule type" value="Genomic_DNA"/>
</dbReference>
<sequence>MFTDPFAPPPSSARVVSPRPWLSLAVIVLGLLAVRWILGIGLLLVIFGLFLGFQTATVRLVFAAEAFEVWQYRRRVVSFPYKDWLSWKIFWPGLPILFYFREVYSPHFIPMLFDEQQLRLYLEQFLPQTVRR</sequence>
<reference evidence="1 2" key="1">
    <citation type="journal article" date="2013" name="PLoS ONE">
        <title>Cultivation and Complete Genome Sequencing of Gloeobacter kilaueensis sp. nov., from a Lava Cave in Kilauea Caldera, Hawai'i.</title>
        <authorList>
            <person name="Saw J.H."/>
            <person name="Schatz M."/>
            <person name="Brown M.V."/>
            <person name="Kunkel D.D."/>
            <person name="Foster J.S."/>
            <person name="Shick H."/>
            <person name="Christensen S."/>
            <person name="Hou S."/>
            <person name="Wan X."/>
            <person name="Donachie S.P."/>
        </authorList>
    </citation>
    <scope>NUCLEOTIDE SEQUENCE [LARGE SCALE GENOMIC DNA]</scope>
    <source>
        <strain evidence="2">JS</strain>
    </source>
</reference>